<evidence type="ECO:0000256" key="3">
    <source>
        <dbReference type="ARBA" id="ARBA00023015"/>
    </source>
</evidence>
<dbReference type="NCBIfam" id="TIGR02937">
    <property type="entry name" value="sigma70-ECF"/>
    <property type="match status" value="1"/>
</dbReference>
<keyword evidence="9" id="KW-1185">Reference proteome</keyword>
<dbReference type="InterPro" id="IPR052704">
    <property type="entry name" value="ECF_Sigma-70_Domain"/>
</dbReference>
<comment type="caution">
    <text evidence="8">The sequence shown here is derived from an EMBL/GenBank/DDBJ whole genome shotgun (WGS) entry which is preliminary data.</text>
</comment>
<dbReference type="RefSeq" id="WP_380229247.1">
    <property type="nucleotide sequence ID" value="NZ_JBHSOF010000061.1"/>
</dbReference>
<dbReference type="Pfam" id="PF04542">
    <property type="entry name" value="Sigma70_r2"/>
    <property type="match status" value="1"/>
</dbReference>
<dbReference type="SUPFAM" id="SSF88659">
    <property type="entry name" value="Sigma3 and sigma4 domains of RNA polymerase sigma factors"/>
    <property type="match status" value="1"/>
</dbReference>
<keyword evidence="3" id="KW-0805">Transcription regulation</keyword>
<evidence type="ECO:0000259" key="7">
    <source>
        <dbReference type="Pfam" id="PF08281"/>
    </source>
</evidence>
<dbReference type="InterPro" id="IPR013249">
    <property type="entry name" value="RNA_pol_sigma70_r4_t2"/>
</dbReference>
<dbReference type="InterPro" id="IPR013324">
    <property type="entry name" value="RNA_pol_sigma_r3/r4-like"/>
</dbReference>
<dbReference type="Gene3D" id="3.10.450.50">
    <property type="match status" value="1"/>
</dbReference>
<keyword evidence="5" id="KW-0804">Transcription</keyword>
<evidence type="ECO:0000256" key="1">
    <source>
        <dbReference type="ARBA" id="ARBA00010641"/>
    </source>
</evidence>
<comment type="similarity">
    <text evidence="1">Belongs to the sigma-70 factor family. ECF subfamily.</text>
</comment>
<evidence type="ECO:0000259" key="6">
    <source>
        <dbReference type="Pfam" id="PF04542"/>
    </source>
</evidence>
<organism evidence="8 9">
    <name type="scientific">Kitasatospora misakiensis</name>
    <dbReference type="NCBI Taxonomy" id="67330"/>
    <lineage>
        <taxon>Bacteria</taxon>
        <taxon>Bacillati</taxon>
        <taxon>Actinomycetota</taxon>
        <taxon>Actinomycetes</taxon>
        <taxon>Kitasatosporales</taxon>
        <taxon>Streptomycetaceae</taxon>
        <taxon>Kitasatospora</taxon>
    </lineage>
</organism>
<feature type="domain" description="RNA polymerase sigma factor 70 region 4 type 2" evidence="7">
    <location>
        <begin position="130"/>
        <end position="180"/>
    </location>
</feature>
<feature type="domain" description="RNA polymerase sigma-70 region 2" evidence="6">
    <location>
        <begin position="17"/>
        <end position="80"/>
    </location>
</feature>
<dbReference type="SUPFAM" id="SSF54427">
    <property type="entry name" value="NTF2-like"/>
    <property type="match status" value="1"/>
</dbReference>
<evidence type="ECO:0000313" key="8">
    <source>
        <dbReference type="EMBL" id="MFC5667576.1"/>
    </source>
</evidence>
<evidence type="ECO:0000256" key="5">
    <source>
        <dbReference type="ARBA" id="ARBA00023163"/>
    </source>
</evidence>
<evidence type="ECO:0000256" key="4">
    <source>
        <dbReference type="ARBA" id="ARBA00023082"/>
    </source>
</evidence>
<dbReference type="InterPro" id="IPR036388">
    <property type="entry name" value="WH-like_DNA-bd_sf"/>
</dbReference>
<dbReference type="Gene3D" id="1.10.1740.10">
    <property type="match status" value="1"/>
</dbReference>
<reference evidence="9" key="1">
    <citation type="journal article" date="2019" name="Int. J. Syst. Evol. Microbiol.">
        <title>The Global Catalogue of Microorganisms (GCM) 10K type strain sequencing project: providing services to taxonomists for standard genome sequencing and annotation.</title>
        <authorList>
            <consortium name="The Broad Institute Genomics Platform"/>
            <consortium name="The Broad Institute Genome Sequencing Center for Infectious Disease"/>
            <person name="Wu L."/>
            <person name="Ma J."/>
        </authorList>
    </citation>
    <scope>NUCLEOTIDE SEQUENCE [LARGE SCALE GENOMIC DNA]</scope>
    <source>
        <strain evidence="9">CGMCC 4.1437</strain>
    </source>
</reference>
<dbReference type="PANTHER" id="PTHR30173">
    <property type="entry name" value="SIGMA 19 FACTOR"/>
    <property type="match status" value="1"/>
</dbReference>
<comment type="subunit">
    <text evidence="2">Interacts transiently with the RNA polymerase catalytic core formed by RpoA, RpoB, RpoC and RpoZ (2 alpha, 1 beta, 1 beta' and 1 omega subunit) to form the RNA polymerase holoenzyme that can initiate transcription.</text>
</comment>
<evidence type="ECO:0000256" key="2">
    <source>
        <dbReference type="ARBA" id="ARBA00011344"/>
    </source>
</evidence>
<accession>A0ABW0XGL6</accession>
<keyword evidence="4" id="KW-0731">Sigma factor</keyword>
<dbReference type="Proteomes" id="UP001595975">
    <property type="component" value="Unassembled WGS sequence"/>
</dbReference>
<dbReference type="Pfam" id="PF08281">
    <property type="entry name" value="Sigma70_r4_2"/>
    <property type="match status" value="1"/>
</dbReference>
<sequence length="316" mass="33908">MDEKILAVGAAGAADSFEEHRPHLRAVAYRMLGSIAEAEDAVQDTWLRYDRTDTAEVENLGGWLTTVIGRICLNQLRSRAQRREESFESRIGAGVGGEPEPPRIPDPLIRRADAPDPEQEVLLADSVGLALMVVMESLAPAERVSFVLHDMFAVPFEEIAPLVEKTAAATRQLASRARRKVQGRAPAPDRDLARQRVAVDAFFAATRTGDLDALLAVLDPDVVLRADGAAAGREQRRPVVLNGARTVAGQAVMFRGLSPYARPALINGAAGVVVIGAHGRPVSIMAFTVVGGVIVEIDVLTDPERLAALDLTAFTD</sequence>
<protein>
    <submittedName>
        <fullName evidence="8">Sigma-70 family RNA polymerase sigma factor</fullName>
    </submittedName>
</protein>
<dbReference type="Gene3D" id="1.10.10.10">
    <property type="entry name" value="Winged helix-like DNA-binding domain superfamily/Winged helix DNA-binding domain"/>
    <property type="match status" value="1"/>
</dbReference>
<proteinExistence type="inferred from homology"/>
<evidence type="ECO:0000313" key="9">
    <source>
        <dbReference type="Proteomes" id="UP001595975"/>
    </source>
</evidence>
<name>A0ABW0XGL6_9ACTN</name>
<dbReference type="InterPro" id="IPR014284">
    <property type="entry name" value="RNA_pol_sigma-70_dom"/>
</dbReference>
<dbReference type="InterPro" id="IPR032710">
    <property type="entry name" value="NTF2-like_dom_sf"/>
</dbReference>
<dbReference type="EMBL" id="JBHSOF010000061">
    <property type="protein sequence ID" value="MFC5667576.1"/>
    <property type="molecule type" value="Genomic_DNA"/>
</dbReference>
<dbReference type="InterPro" id="IPR007627">
    <property type="entry name" value="RNA_pol_sigma70_r2"/>
</dbReference>
<dbReference type="PANTHER" id="PTHR30173:SF43">
    <property type="entry name" value="ECF RNA POLYMERASE SIGMA FACTOR SIGI-RELATED"/>
    <property type="match status" value="1"/>
</dbReference>
<gene>
    <name evidence="8" type="ORF">ACFP3U_31985</name>
</gene>
<dbReference type="InterPro" id="IPR013325">
    <property type="entry name" value="RNA_pol_sigma_r2"/>
</dbReference>
<dbReference type="SUPFAM" id="SSF88946">
    <property type="entry name" value="Sigma2 domain of RNA polymerase sigma factors"/>
    <property type="match status" value="1"/>
</dbReference>